<evidence type="ECO:0000313" key="3">
    <source>
        <dbReference type="Proteomes" id="UP000593566"/>
    </source>
</evidence>
<keyword evidence="1" id="KW-0732">Signal</keyword>
<accession>A0A8H6C7K1</accession>
<evidence type="ECO:0000313" key="2">
    <source>
        <dbReference type="EMBL" id="KAF6218417.1"/>
    </source>
</evidence>
<sequence length="106" mass="12050">MHFQPSVIAVFAAMLTVTIAAPTSGSEIKEKRVAAPGDPGKDYVYPFKTYPEEEKRSDPAKDYVYPFKTYPGEEKRSDPAKDYIYPFKTYPEDEKRAAAQEFEEGK</sequence>
<feature type="chain" id="PRO_5034534275" evidence="1">
    <location>
        <begin position="21"/>
        <end position="106"/>
    </location>
</feature>
<dbReference type="GeneID" id="59334170"/>
<organism evidence="2 3">
    <name type="scientific">Letharia lupina</name>
    <dbReference type="NCBI Taxonomy" id="560253"/>
    <lineage>
        <taxon>Eukaryota</taxon>
        <taxon>Fungi</taxon>
        <taxon>Dikarya</taxon>
        <taxon>Ascomycota</taxon>
        <taxon>Pezizomycotina</taxon>
        <taxon>Lecanoromycetes</taxon>
        <taxon>OSLEUM clade</taxon>
        <taxon>Lecanoromycetidae</taxon>
        <taxon>Lecanorales</taxon>
        <taxon>Lecanorineae</taxon>
        <taxon>Parmeliaceae</taxon>
        <taxon>Letharia</taxon>
    </lineage>
</organism>
<reference evidence="2 3" key="1">
    <citation type="journal article" date="2020" name="Genomics">
        <title>Complete, high-quality genomes from long-read metagenomic sequencing of two wolf lichen thalli reveals enigmatic genome architecture.</title>
        <authorList>
            <person name="McKenzie S.K."/>
            <person name="Walston R.F."/>
            <person name="Allen J.L."/>
        </authorList>
    </citation>
    <scope>NUCLEOTIDE SEQUENCE [LARGE SCALE GENOMIC DNA]</scope>
    <source>
        <strain evidence="2">WasteWater1</strain>
    </source>
</reference>
<dbReference type="AlphaFoldDB" id="A0A8H6C7K1"/>
<dbReference type="EMBL" id="JACCJB010000022">
    <property type="protein sequence ID" value="KAF6218417.1"/>
    <property type="molecule type" value="Genomic_DNA"/>
</dbReference>
<proteinExistence type="predicted"/>
<evidence type="ECO:0000256" key="1">
    <source>
        <dbReference type="SAM" id="SignalP"/>
    </source>
</evidence>
<protein>
    <submittedName>
        <fullName evidence="2">Uncharacterized protein</fullName>
    </submittedName>
</protein>
<comment type="caution">
    <text evidence="2">The sequence shown here is derived from an EMBL/GenBank/DDBJ whole genome shotgun (WGS) entry which is preliminary data.</text>
</comment>
<keyword evidence="3" id="KW-1185">Reference proteome</keyword>
<feature type="signal peptide" evidence="1">
    <location>
        <begin position="1"/>
        <end position="20"/>
    </location>
</feature>
<dbReference type="Proteomes" id="UP000593566">
    <property type="component" value="Unassembled WGS sequence"/>
</dbReference>
<name>A0A8H6C7K1_9LECA</name>
<gene>
    <name evidence="2" type="ORF">HO133_005765</name>
</gene>
<dbReference type="RefSeq" id="XP_037147852.1">
    <property type="nucleotide sequence ID" value="XM_037296671.1"/>
</dbReference>